<dbReference type="PROSITE" id="PS51257">
    <property type="entry name" value="PROKAR_LIPOPROTEIN"/>
    <property type="match status" value="1"/>
</dbReference>
<evidence type="ECO:0000313" key="3">
    <source>
        <dbReference type="EMBL" id="GJN34355.1"/>
    </source>
</evidence>
<dbReference type="EMBL" id="BQKI01000085">
    <property type="protein sequence ID" value="GJN34355.1"/>
    <property type="molecule type" value="Genomic_DNA"/>
</dbReference>
<dbReference type="AlphaFoldDB" id="A0AAV5FHA5"/>
<comment type="caution">
    <text evidence="3">The sequence shown here is derived from an EMBL/GenBank/DDBJ whole genome shotgun (WGS) entry which is preliminary data.</text>
</comment>
<keyword evidence="2" id="KW-0812">Transmembrane</keyword>
<reference evidence="3" key="2">
    <citation type="submission" date="2021-12" db="EMBL/GenBank/DDBJ databases">
        <title>Resequencing data analysis of finger millet.</title>
        <authorList>
            <person name="Hatakeyama M."/>
            <person name="Aluri S."/>
            <person name="Balachadran M.T."/>
            <person name="Sivarajan S.R."/>
            <person name="Poveda L."/>
            <person name="Shimizu-Inatsugi R."/>
            <person name="Schlapbach R."/>
            <person name="Sreeman S.M."/>
            <person name="Shimizu K.K."/>
        </authorList>
    </citation>
    <scope>NUCLEOTIDE SEQUENCE</scope>
</reference>
<gene>
    <name evidence="3" type="primary">gb23007</name>
    <name evidence="3" type="ORF">PR202_gb23007</name>
</gene>
<reference evidence="3" key="1">
    <citation type="journal article" date="2018" name="DNA Res.">
        <title>Multiple hybrid de novo genome assembly of finger millet, an orphan allotetraploid crop.</title>
        <authorList>
            <person name="Hatakeyama M."/>
            <person name="Aluri S."/>
            <person name="Balachadran M.T."/>
            <person name="Sivarajan S.R."/>
            <person name="Patrignani A."/>
            <person name="Gruter S."/>
            <person name="Poveda L."/>
            <person name="Shimizu-Inatsugi R."/>
            <person name="Baeten J."/>
            <person name="Francoijs K.J."/>
            <person name="Nataraja K.N."/>
            <person name="Reddy Y.A.N."/>
            <person name="Phadnis S."/>
            <person name="Ravikumar R.L."/>
            <person name="Schlapbach R."/>
            <person name="Sreeman S.M."/>
            <person name="Shimizu K.K."/>
        </authorList>
    </citation>
    <scope>NUCLEOTIDE SEQUENCE</scope>
</reference>
<name>A0AAV5FHA5_ELECO</name>
<organism evidence="3 4">
    <name type="scientific">Eleusine coracana subsp. coracana</name>
    <dbReference type="NCBI Taxonomy" id="191504"/>
    <lineage>
        <taxon>Eukaryota</taxon>
        <taxon>Viridiplantae</taxon>
        <taxon>Streptophyta</taxon>
        <taxon>Embryophyta</taxon>
        <taxon>Tracheophyta</taxon>
        <taxon>Spermatophyta</taxon>
        <taxon>Magnoliopsida</taxon>
        <taxon>Liliopsida</taxon>
        <taxon>Poales</taxon>
        <taxon>Poaceae</taxon>
        <taxon>PACMAD clade</taxon>
        <taxon>Chloridoideae</taxon>
        <taxon>Cynodonteae</taxon>
        <taxon>Eleusininae</taxon>
        <taxon>Eleusine</taxon>
    </lineage>
</organism>
<feature type="region of interest" description="Disordered" evidence="1">
    <location>
        <begin position="37"/>
        <end position="58"/>
    </location>
</feature>
<keyword evidence="4" id="KW-1185">Reference proteome</keyword>
<protein>
    <submittedName>
        <fullName evidence="3">Uncharacterized protein</fullName>
    </submittedName>
</protein>
<evidence type="ECO:0000313" key="4">
    <source>
        <dbReference type="Proteomes" id="UP001054889"/>
    </source>
</evidence>
<evidence type="ECO:0000256" key="1">
    <source>
        <dbReference type="SAM" id="MobiDB-lite"/>
    </source>
</evidence>
<proteinExistence type="predicted"/>
<keyword evidence="2" id="KW-1133">Transmembrane helix</keyword>
<evidence type="ECO:0000256" key="2">
    <source>
        <dbReference type="SAM" id="Phobius"/>
    </source>
</evidence>
<sequence length="93" mass="9864">MDPARSLDTSIATASLAFVACVKQQAPLQGAAVAATKTANTRATTRRSDQLQSEPIGNKDAGGRWMSQSLLASLLGVCCLFCLAIYRSRRTFG</sequence>
<accession>A0AAV5FHA5</accession>
<feature type="transmembrane region" description="Helical" evidence="2">
    <location>
        <begin position="65"/>
        <end position="86"/>
    </location>
</feature>
<keyword evidence="2" id="KW-0472">Membrane</keyword>
<dbReference type="Proteomes" id="UP001054889">
    <property type="component" value="Unassembled WGS sequence"/>
</dbReference>